<keyword evidence="11" id="KW-0067">ATP-binding</keyword>
<dbReference type="SUPFAM" id="SSF49265">
    <property type="entry name" value="Fibronectin type III"/>
    <property type="match status" value="1"/>
</dbReference>
<dbReference type="PRINTS" id="PR00109">
    <property type="entry name" value="TYRKINASE"/>
</dbReference>
<dbReference type="Gene3D" id="2.60.40.10">
    <property type="entry name" value="Immunoglobulins"/>
    <property type="match status" value="1"/>
</dbReference>
<dbReference type="Pfam" id="PF14575">
    <property type="entry name" value="EphA2_TM"/>
    <property type="match status" value="1"/>
</dbReference>
<name>A0A6S7IS71_PARCT</name>
<dbReference type="Gene3D" id="2.10.50.10">
    <property type="entry name" value="Tumor Necrosis Factor Receptor, subunit A, domain 2"/>
    <property type="match status" value="1"/>
</dbReference>
<keyword evidence="7" id="KW-0732">Signal</keyword>
<dbReference type="PROSITE" id="PS50105">
    <property type="entry name" value="SAM_DOMAIN"/>
    <property type="match status" value="1"/>
</dbReference>
<dbReference type="InterPro" id="IPR027936">
    <property type="entry name" value="Eph_TM"/>
</dbReference>
<dbReference type="Pfam" id="PF07647">
    <property type="entry name" value="SAM_2"/>
    <property type="match status" value="1"/>
</dbReference>
<dbReference type="InterPro" id="IPR001090">
    <property type="entry name" value="Ephrin_rcpt_lig-bd_dom"/>
</dbReference>
<sequence length="888" mass="100496">MNLWIFAIFCSSFFQLAICAEEVIKDTTFVDFGVKDSYIVYGKGQQFKMEGVGYRTCSGGIENEVWLVANTLNVNQTIYDVKLHIEIESQMEKCENRQGTCFKDGFELFTYNGEGEPKVPFNKNPGVNVEKEKEKAREFFHNNFTYLGNITGNATSKELVNTSFTLNLKEFREITFGIKSRGGCGKVNRMKVYYYVCDQTFIKSVMFKKTSAPQNGTTEVVGNCSANTVPVSSMGNLRAYCHSNGSWSTEEDRDIVCMCVKGYEPTTNHGCSACQSGLYKPSDSNKDCMKCPKNTINNTNRTTCVCISGYYELPSDIKSENPPLCYAPIKIESKPTVDKQLDDDNSVNITWSPLVNKSGIPNEVIVYDILCYICIESVCNKSCEDLTYIPNQYNVTRTSVRVSGLVPGQSYKFRIFPKNNLNYRIPKEDWNFIESEPYTFQSKDNMKESKGEKSNLTYLVVIVSVGCLTLLLVFFLIAFFLRKRKEKKSLFPGLITNGVELPTRGKKTYVDPTNYDRPEDAICEFATEIDASRLYLEMLIGGGEFGDVYKGSMTDADGKKHPIAVKTLKKDATAKSEKDFLMEASVMGQFDCPNVIKLEGVVTKFRPWMIIIEFMSNGSLDHFLKANDGRLSHLELITMAKGVAVGMEYLATMKFVHRDLAARNVLVDGNLICKVCDFGLSRELETTDSSRGEYATTGGKIPIRWTAPEATKYRKFSSASDVWSFGILLWEIMSFSERPYWEWDNFKVMEEVDKGFRLPAPLNCPKGVHDLMMECWKQDRVVRPNFTEINAVIDGWIQAPKTMEGDVDLCAALREWLQSIKMEEYVKNFTAAGYQRPCELYGIKEDDLKEMGINLVGHRNKILKGIRNLQGKKKGGKQALKREVSLEV</sequence>
<keyword evidence="14" id="KW-0829">Tyrosine-protein kinase</keyword>
<dbReference type="Gene3D" id="2.60.120.260">
    <property type="entry name" value="Galactose-binding domain-like"/>
    <property type="match status" value="1"/>
</dbReference>
<dbReference type="Proteomes" id="UP001152795">
    <property type="component" value="Unassembled WGS sequence"/>
</dbReference>
<dbReference type="SUPFAM" id="SSF47769">
    <property type="entry name" value="SAM/Pointed domain"/>
    <property type="match status" value="1"/>
</dbReference>
<dbReference type="InterPro" id="IPR013761">
    <property type="entry name" value="SAM/pointed_sf"/>
</dbReference>
<reference evidence="17" key="1">
    <citation type="submission" date="2020-04" db="EMBL/GenBank/DDBJ databases">
        <authorList>
            <person name="Alioto T."/>
            <person name="Alioto T."/>
            <person name="Gomez Garrido J."/>
        </authorList>
    </citation>
    <scope>NUCLEOTIDE SEQUENCE</scope>
    <source>
        <strain evidence="17">A484AB</strain>
    </source>
</reference>
<keyword evidence="18" id="KW-1185">Reference proteome</keyword>
<evidence type="ECO:0000256" key="12">
    <source>
        <dbReference type="ARBA" id="ARBA00022989"/>
    </source>
</evidence>
<dbReference type="InterPro" id="IPR020635">
    <property type="entry name" value="Tyr_kinase_cat_dom"/>
</dbReference>
<dbReference type="InterPro" id="IPR001660">
    <property type="entry name" value="SAM"/>
</dbReference>
<dbReference type="InterPro" id="IPR050449">
    <property type="entry name" value="Ephrin_rcpt_TKs"/>
</dbReference>
<evidence type="ECO:0000256" key="1">
    <source>
        <dbReference type="ARBA" id="ARBA00004251"/>
    </source>
</evidence>
<dbReference type="InterPro" id="IPR011009">
    <property type="entry name" value="Kinase-like_dom_sf"/>
</dbReference>
<keyword evidence="16" id="KW-0325">Glycoprotein</keyword>
<evidence type="ECO:0000256" key="3">
    <source>
        <dbReference type="ARBA" id="ARBA00022475"/>
    </source>
</evidence>
<evidence type="ECO:0000313" key="18">
    <source>
        <dbReference type="Proteomes" id="UP001152795"/>
    </source>
</evidence>
<keyword evidence="3" id="KW-1003">Cell membrane</keyword>
<keyword evidence="12" id="KW-1133">Transmembrane helix</keyword>
<evidence type="ECO:0000256" key="11">
    <source>
        <dbReference type="ARBA" id="ARBA00022840"/>
    </source>
</evidence>
<evidence type="ECO:0000256" key="9">
    <source>
        <dbReference type="ARBA" id="ARBA00022741"/>
    </source>
</evidence>
<dbReference type="InterPro" id="IPR008266">
    <property type="entry name" value="Tyr_kinase_AS"/>
</dbReference>
<dbReference type="PANTHER" id="PTHR46877:SF14">
    <property type="entry name" value="RECEPTOR PROTEIN-TYROSINE KINASE"/>
    <property type="match status" value="1"/>
</dbReference>
<keyword evidence="4" id="KW-0597">Phosphoprotein</keyword>
<dbReference type="SMART" id="SM00219">
    <property type="entry name" value="TyrKc"/>
    <property type="match status" value="1"/>
</dbReference>
<evidence type="ECO:0000256" key="13">
    <source>
        <dbReference type="ARBA" id="ARBA00023136"/>
    </source>
</evidence>
<dbReference type="PROSITE" id="PS50853">
    <property type="entry name" value="FN3"/>
    <property type="match status" value="1"/>
</dbReference>
<evidence type="ECO:0000313" key="17">
    <source>
        <dbReference type="EMBL" id="CAB4008471.1"/>
    </source>
</evidence>
<dbReference type="GO" id="GO:0005886">
    <property type="term" value="C:plasma membrane"/>
    <property type="evidence" value="ECO:0007669"/>
    <property type="project" value="UniProtKB-SubCell"/>
</dbReference>
<dbReference type="CDD" id="cd00063">
    <property type="entry name" value="FN3"/>
    <property type="match status" value="1"/>
</dbReference>
<protein>
    <recommendedName>
        <fullName evidence="2">receptor protein-tyrosine kinase</fullName>
        <ecNumber evidence="2">2.7.10.1</ecNumber>
    </recommendedName>
</protein>
<comment type="caution">
    <text evidence="17">The sequence shown here is derived from an EMBL/GenBank/DDBJ whole genome shotgun (WGS) entry which is preliminary data.</text>
</comment>
<keyword evidence="8" id="KW-0677">Repeat</keyword>
<dbReference type="SMART" id="SM00060">
    <property type="entry name" value="FN3"/>
    <property type="match status" value="1"/>
</dbReference>
<evidence type="ECO:0000256" key="4">
    <source>
        <dbReference type="ARBA" id="ARBA00022553"/>
    </source>
</evidence>
<dbReference type="SMART" id="SM00220">
    <property type="entry name" value="S_TKc"/>
    <property type="match status" value="1"/>
</dbReference>
<dbReference type="FunFam" id="3.30.200.20:FF:000802">
    <property type="entry name" value="Ephrin receptor 1"/>
    <property type="match status" value="1"/>
</dbReference>
<evidence type="ECO:0000256" key="10">
    <source>
        <dbReference type="ARBA" id="ARBA00022777"/>
    </source>
</evidence>
<dbReference type="OrthoDB" id="4062651at2759"/>
<evidence type="ECO:0000256" key="15">
    <source>
        <dbReference type="ARBA" id="ARBA00023170"/>
    </source>
</evidence>
<dbReference type="AlphaFoldDB" id="A0A6S7IS71"/>
<dbReference type="InterPro" id="IPR001245">
    <property type="entry name" value="Ser-Thr/Tyr_kinase_cat_dom"/>
</dbReference>
<dbReference type="Pfam" id="PF07714">
    <property type="entry name" value="PK_Tyr_Ser-Thr"/>
    <property type="match status" value="1"/>
</dbReference>
<keyword evidence="9" id="KW-0547">Nucleotide-binding</keyword>
<evidence type="ECO:0000256" key="8">
    <source>
        <dbReference type="ARBA" id="ARBA00022737"/>
    </source>
</evidence>
<comment type="subcellular location">
    <subcellularLocation>
        <location evidence="1">Cell membrane</location>
        <topology evidence="1">Single-pass type I membrane protein</topology>
    </subcellularLocation>
</comment>
<keyword evidence="5" id="KW-0808">Transferase</keyword>
<dbReference type="GO" id="GO:0005524">
    <property type="term" value="F:ATP binding"/>
    <property type="evidence" value="ECO:0007669"/>
    <property type="project" value="UniProtKB-UniRule"/>
</dbReference>
<dbReference type="InterPro" id="IPR000719">
    <property type="entry name" value="Prot_kinase_dom"/>
</dbReference>
<evidence type="ECO:0000256" key="2">
    <source>
        <dbReference type="ARBA" id="ARBA00011902"/>
    </source>
</evidence>
<dbReference type="PROSITE" id="PS50011">
    <property type="entry name" value="PROTEIN_KINASE_DOM"/>
    <property type="match status" value="1"/>
</dbReference>
<dbReference type="InterPro" id="IPR017441">
    <property type="entry name" value="Protein_kinase_ATP_BS"/>
</dbReference>
<evidence type="ECO:0000256" key="16">
    <source>
        <dbReference type="ARBA" id="ARBA00023180"/>
    </source>
</evidence>
<accession>A0A6S7IS71</accession>
<evidence type="ECO:0000256" key="6">
    <source>
        <dbReference type="ARBA" id="ARBA00022692"/>
    </source>
</evidence>
<dbReference type="GO" id="GO:0005003">
    <property type="term" value="F:ephrin receptor activity"/>
    <property type="evidence" value="ECO:0007669"/>
    <property type="project" value="InterPro"/>
</dbReference>
<keyword evidence="13" id="KW-0472">Membrane</keyword>
<keyword evidence="15 17" id="KW-0675">Receptor</keyword>
<keyword evidence="6" id="KW-0812">Transmembrane</keyword>
<dbReference type="EC" id="2.7.10.1" evidence="2"/>
<dbReference type="SUPFAM" id="SSF56112">
    <property type="entry name" value="Protein kinase-like (PK-like)"/>
    <property type="match status" value="1"/>
</dbReference>
<dbReference type="Gene3D" id="1.10.150.50">
    <property type="entry name" value="Transcription Factor, Ets-1"/>
    <property type="match status" value="1"/>
</dbReference>
<dbReference type="InterPro" id="IPR016257">
    <property type="entry name" value="Tyr_kinase_ephrin_rcpt"/>
</dbReference>
<organism evidence="17 18">
    <name type="scientific">Paramuricea clavata</name>
    <name type="common">Red gorgonian</name>
    <name type="synonym">Violescent sea-whip</name>
    <dbReference type="NCBI Taxonomy" id="317549"/>
    <lineage>
        <taxon>Eukaryota</taxon>
        <taxon>Metazoa</taxon>
        <taxon>Cnidaria</taxon>
        <taxon>Anthozoa</taxon>
        <taxon>Octocorallia</taxon>
        <taxon>Malacalcyonacea</taxon>
        <taxon>Plexauridae</taxon>
        <taxon>Paramuricea</taxon>
    </lineage>
</organism>
<dbReference type="Gene3D" id="3.30.200.20">
    <property type="entry name" value="Phosphorylase Kinase, domain 1"/>
    <property type="match status" value="1"/>
</dbReference>
<dbReference type="PANTHER" id="PTHR46877">
    <property type="entry name" value="EPH RECEPTOR A5"/>
    <property type="match status" value="1"/>
</dbReference>
<dbReference type="InterPro" id="IPR003961">
    <property type="entry name" value="FN3_dom"/>
</dbReference>
<keyword evidence="10" id="KW-0418">Kinase</keyword>
<dbReference type="SMART" id="SM00454">
    <property type="entry name" value="SAM"/>
    <property type="match status" value="1"/>
</dbReference>
<gene>
    <name evidence="17" type="ORF">PACLA_8A027213</name>
</gene>
<dbReference type="PROSITE" id="PS00109">
    <property type="entry name" value="PROTEIN_KINASE_TYR"/>
    <property type="match status" value="1"/>
</dbReference>
<dbReference type="EMBL" id="CACRXK020006132">
    <property type="protein sequence ID" value="CAB4008471.1"/>
    <property type="molecule type" value="Genomic_DNA"/>
</dbReference>
<evidence type="ECO:0000256" key="5">
    <source>
        <dbReference type="ARBA" id="ARBA00022679"/>
    </source>
</evidence>
<evidence type="ECO:0000256" key="14">
    <source>
        <dbReference type="ARBA" id="ARBA00023137"/>
    </source>
</evidence>
<evidence type="ECO:0000256" key="7">
    <source>
        <dbReference type="ARBA" id="ARBA00022729"/>
    </source>
</evidence>
<dbReference type="InterPro" id="IPR013783">
    <property type="entry name" value="Ig-like_fold"/>
</dbReference>
<proteinExistence type="predicted"/>
<dbReference type="Gene3D" id="1.10.510.10">
    <property type="entry name" value="Transferase(Phosphotransferase) domain 1"/>
    <property type="match status" value="1"/>
</dbReference>
<dbReference type="PROSITE" id="PS51550">
    <property type="entry name" value="EPH_LBD"/>
    <property type="match status" value="1"/>
</dbReference>
<dbReference type="FunFam" id="1.10.510.10:FF:000268">
    <property type="entry name" value="Receptor protein-tyrosine kinase"/>
    <property type="match status" value="1"/>
</dbReference>
<dbReference type="InterPro" id="IPR036116">
    <property type="entry name" value="FN3_sf"/>
</dbReference>
<dbReference type="PROSITE" id="PS00107">
    <property type="entry name" value="PROTEIN_KINASE_ATP"/>
    <property type="match status" value="1"/>
</dbReference>
<dbReference type="PIRSF" id="PIRSF000666">
    <property type="entry name" value="TyrPK_ephrin_receptor"/>
    <property type="match status" value="1"/>
</dbReference>